<dbReference type="InterPro" id="IPR022716">
    <property type="entry name" value="Gcn1_N"/>
</dbReference>
<dbReference type="InterPro" id="IPR034085">
    <property type="entry name" value="TOG"/>
</dbReference>
<dbReference type="GO" id="GO:0005829">
    <property type="term" value="C:cytosol"/>
    <property type="evidence" value="ECO:0007669"/>
    <property type="project" value="TreeGrafter"/>
</dbReference>
<feature type="repeat" description="HEAT" evidence="3">
    <location>
        <begin position="1607"/>
        <end position="1652"/>
    </location>
</feature>
<gene>
    <name evidence="5" type="ORF">LANO_0F08724G</name>
</gene>
<reference evidence="6" key="1">
    <citation type="submission" date="2016-03" db="EMBL/GenBank/DDBJ databases">
        <authorList>
            <person name="Devillers Hugo."/>
        </authorList>
    </citation>
    <scope>NUCLEOTIDE SEQUENCE [LARGE SCALE GENOMIC DNA]</scope>
</reference>
<dbReference type="EMBL" id="LT598452">
    <property type="protein sequence ID" value="SCV00820.1"/>
    <property type="molecule type" value="Genomic_DNA"/>
</dbReference>
<feature type="domain" description="TOG" evidence="4">
    <location>
        <begin position="1323"/>
        <end position="1554"/>
    </location>
</feature>
<accession>A0A1G4K9K7</accession>
<dbReference type="Proteomes" id="UP000189911">
    <property type="component" value="Chromosome F"/>
</dbReference>
<dbReference type="InterPro" id="IPR057546">
    <property type="entry name" value="HEAT_GCN1"/>
</dbReference>
<dbReference type="GO" id="GO:0019887">
    <property type="term" value="F:protein kinase regulator activity"/>
    <property type="evidence" value="ECO:0007669"/>
    <property type="project" value="TreeGrafter"/>
</dbReference>
<protein>
    <submittedName>
        <fullName evidence="5">LANO_0F08724g1_1</fullName>
    </submittedName>
</protein>
<evidence type="ECO:0000256" key="3">
    <source>
        <dbReference type="PROSITE-ProRule" id="PRU00103"/>
    </source>
</evidence>
<evidence type="ECO:0000256" key="1">
    <source>
        <dbReference type="ARBA" id="ARBA00007366"/>
    </source>
</evidence>
<dbReference type="PANTHER" id="PTHR23346">
    <property type="entry name" value="TRANSLATIONAL ACTIVATOR GCN1-RELATED"/>
    <property type="match status" value="1"/>
</dbReference>
<dbReference type="PANTHER" id="PTHR23346:SF7">
    <property type="entry name" value="STALLED RIBOSOME SENSOR GCN1"/>
    <property type="match status" value="1"/>
</dbReference>
<proteinExistence type="inferred from homology"/>
<feature type="repeat" description="HEAT" evidence="3">
    <location>
        <begin position="1495"/>
        <end position="1533"/>
    </location>
</feature>
<dbReference type="Pfam" id="PF24987">
    <property type="entry name" value="HEAT_EF3_N"/>
    <property type="match status" value="1"/>
</dbReference>
<comment type="similarity">
    <text evidence="1">Belongs to the GCN1 family.</text>
</comment>
<organism evidence="5 6">
    <name type="scientific">Lachancea nothofagi CBS 11611</name>
    <dbReference type="NCBI Taxonomy" id="1266666"/>
    <lineage>
        <taxon>Eukaryota</taxon>
        <taxon>Fungi</taxon>
        <taxon>Dikarya</taxon>
        <taxon>Ascomycota</taxon>
        <taxon>Saccharomycotina</taxon>
        <taxon>Saccharomycetes</taxon>
        <taxon>Saccharomycetales</taxon>
        <taxon>Saccharomycetaceae</taxon>
        <taxon>Lachancea</taxon>
    </lineage>
</organism>
<keyword evidence="2" id="KW-0677">Repeat</keyword>
<dbReference type="GO" id="GO:0034198">
    <property type="term" value="P:cellular response to amino acid starvation"/>
    <property type="evidence" value="ECO:0007669"/>
    <property type="project" value="TreeGrafter"/>
</dbReference>
<dbReference type="OrthoDB" id="5148094at2759"/>
<evidence type="ECO:0000313" key="6">
    <source>
        <dbReference type="Proteomes" id="UP000189911"/>
    </source>
</evidence>
<dbReference type="InterPro" id="IPR016024">
    <property type="entry name" value="ARM-type_fold"/>
</dbReference>
<dbReference type="SMART" id="SM01349">
    <property type="entry name" value="TOG"/>
    <property type="match status" value="1"/>
</dbReference>
<dbReference type="Pfam" id="PF12074">
    <property type="entry name" value="Gcn1_N"/>
    <property type="match status" value="2"/>
</dbReference>
<dbReference type="Gene3D" id="1.25.10.10">
    <property type="entry name" value="Leucine-rich Repeat Variant"/>
    <property type="match status" value="5"/>
</dbReference>
<dbReference type="Pfam" id="PF24984">
    <property type="entry name" value="HEAT_EF3_GNC1"/>
    <property type="match status" value="1"/>
</dbReference>
<feature type="repeat" description="HEAT" evidence="3">
    <location>
        <begin position="1958"/>
        <end position="1995"/>
    </location>
</feature>
<dbReference type="GO" id="GO:0006417">
    <property type="term" value="P:regulation of translation"/>
    <property type="evidence" value="ECO:0007669"/>
    <property type="project" value="TreeGrafter"/>
</dbReference>
<keyword evidence="6" id="KW-1185">Reference proteome</keyword>
<dbReference type="InterPro" id="IPR021133">
    <property type="entry name" value="HEAT_type_2"/>
</dbReference>
<dbReference type="PROSITE" id="PS50077">
    <property type="entry name" value="HEAT_REPEAT"/>
    <property type="match status" value="4"/>
</dbReference>
<evidence type="ECO:0000256" key="2">
    <source>
        <dbReference type="ARBA" id="ARBA00022737"/>
    </source>
</evidence>
<dbReference type="Pfam" id="PF23271">
    <property type="entry name" value="HEAT_GCN1"/>
    <property type="match status" value="1"/>
</dbReference>
<feature type="repeat" description="HEAT" evidence="3">
    <location>
        <begin position="1652"/>
        <end position="1691"/>
    </location>
</feature>
<dbReference type="FunFam" id="1.25.10.10:FF:000096">
    <property type="entry name" value="eIF-2-alpha kinase activator gcn1"/>
    <property type="match status" value="1"/>
</dbReference>
<dbReference type="Pfam" id="PF24993">
    <property type="entry name" value="GNC1_N"/>
    <property type="match status" value="1"/>
</dbReference>
<dbReference type="InterPro" id="IPR056809">
    <property type="entry name" value="HEAT_GCN1_fung"/>
</dbReference>
<evidence type="ECO:0000259" key="4">
    <source>
        <dbReference type="SMART" id="SM01349"/>
    </source>
</evidence>
<dbReference type="SUPFAM" id="SSF48371">
    <property type="entry name" value="ARM repeat"/>
    <property type="match status" value="5"/>
</dbReference>
<dbReference type="Pfam" id="PF24916">
    <property type="entry name" value="HEAT_GCN1_fung"/>
    <property type="match status" value="1"/>
</dbReference>
<dbReference type="InterPro" id="IPR056810">
    <property type="entry name" value="GNC1-like_N"/>
</dbReference>
<sequence length="2685" mass="295658">MSLLNGSLDGAGSLLAQKLQDSSLSARFPVLEEVSAILETKKQDTELSKDTAKEVLLGLSNSFMYIRDEKSMVLVVSVFEKLFDRAPELLGTLLTSIHGTVAKSPGSRAAVDYLNLLEWINALIKFCASRGGQFEAETVELLQLLCFTAHNIESATDSQEHVKSSKTKQNQHRRRIRYSVLQSITKTFVYGLKISSCFSVELVANSTLQQAASVKLPPAGMVIVMGALTKAASQLSSSQPIHLAALANQFVVPFCEYMGKDVLLTKEPPSPFCIEMFYTPFAEEFLSTELFKSYLQPNLEKCILRSSDLGFPLAGELYLSIDPHKVDLISIFVGSKLMSQFFASLKSNKESVRHAALHSVMDLLRSVPKSPSSAENLQKFIAEVFKNLKSNLNTDYKVMISRLLHATPSVSEGVSCDIICGLSPYLSKEANETALAPMLKAYFNHFSKLGTPSESILALIKSGLNDKKQQVRKLWISSLLEVVDEKSVTALYDFSKEIIEFIHDVLSSPFKYSPNNVLGCFVCVDRLSCMGGNELATEVLSLLIEINQTSHSVGYAWLVATTSSELDADERSLGIKLLSNAYQRNPTMVGLAIVKALEEETKGGFSSGRGGMTLRYSTPLFTTLGQKGSDQSAISKVLIELLVVSQYPKLKLKNSWAGLVLQAKLDPEALIAQYADDVIQKFKSLTTKQDTASSPLGDAAVKSVSYAAFINFSVMAPLIVNVIEGDLNAARLTAIDELQLSIYKGNEGELVVDVLENKKKSSDNKNTKDYETLKWEEDIRKKQAKKNVGAKKYSKEEKELVDAQLSKESSIRESTIAIVGEITRSCELIQHLSNDACLFDNGANTWFPVAVASLLNALQQDVISILLPRQGVETFLKLSEVISDRLKPVRNSLALATLRAYNVQGMPENLTEEPLLELISRVLFRIKFVSNKKKFESLTLTFLLPLITKVLEDGKAISLKNSNKPMVKSEFVEEDQEEEHLLLAIEIIGSHAESFADPAIPRQNILEVLLSLLSVASKARSAKECFLALCQNISLSPTEPDLNLILGSLMSANQFVRATILEAIDDEFDLSPYMTYSSEIFILMQDASESNRETAAFIWQLNKFEVTGELMTDLISFFAQKDSGLRLFVAKAYATALQVLTTQSEQLFGRYLEELTNFYSLKARSPEPIIDEYGLVIVSSEAQKDCWEERSTTAIAFKECTQVFPSESDYPVEFVKFLVNSGALGDREALVRQEMKEAGIEVIAHHGSRNVENLIPVFEEVLAINQDNSTKENVIILYGTLARYLSAEDARVITIVERLLDSLETPSEEVQQAVSICISPLVGLLGSKIESYLRNMMQKLLDPRAKFHSRRGAAWGLAGLVQGFGIRAFAQFDIIRDLIDASEDKREPLKRESVAFAFECLSKALGKFFEPYVIEVLPNILKNLGDSVPEVRNATANATKAIMANTTGFGVKKLIPVAVNNLEDIAWRTKRGSVELLGNMAYLDPTQLSASLSTIVPEIVAVLNDSHKEVRKAADQSLNRFGEVIRNPEIQKLVPTLIKAIGDPTKYTEEALDALIQTQFVHYIDGPSLALIIHVIHRGMRERSANTKRKACKIVGNMAILVDANDLVPYLQQLVDEVETAMVDPVPSTRATAARALGALVERLGEEQFPHLIPRLIATLSDDSKAGDRLGSAQALSEVISGIGQSKLDELLPSIMAGVTHYKSFVREGFMPLLLFLPVCFGAQFAPYISQIIQPILAGLADPDENISDTALKAGKLIVKNYATKAIDLLLPELELGMFDENERIRLSSVQLTSDLLFQVTGISSKNEFDDEETDVNHEVSKQMLEVLGQERRDRILSSLFVCRSDTSGVVRATTVDVWKAIVPNTPRTVKEILPTLTSIIVVHLASSSATLRHIAAQTLGDLVRRVGSNALSQLLPTLEASLIEARGSDSKQGVCIALRELIQSSSPESLVEYQDIIVNIIRSTLVDDDVVVRESAAMSFDAFQEVFGKTAVDEVLPHLLNMLNSSDGSEYALLALQEIMSTKSEVIFPILIPTLLSPPIDEFRARALGSLAQVAGSALYKRLSVIINALVNTMAGTVRDEQTRVALGAALEQVFCSVVDDEGMHPLMQQILSLMKDENKEKRVVILQRLANFFEETTLKFDIYTPEIVSQSISSFDDEDPRVLQSVFDELLVLIKKQDKPMLDKLVKPSRQALQQLGKDDKELGVFALTKGPSCILPVFLHGLMYGSNEDRETSAMAIADIVKRTPATNLKSFVTIITGPLIRVVGERFSSDVKAAILYALNTLFAKIPQFLRPFIPQLQRTFVKSLSDPSHEILRSRAARALGSLIEFQPRVDPLVVELVSGAKQATDDGVKTAMVKALLEIVSKAGSKLSESSKSTIVNLVEEQILTVDDKLATAYAKLIGSLSGIMTKDEAASILKDKVLEVDIGGEAGRFAILTLNSFLRDAPAHILQSEFTSDFVSYLIDAATSKLPYISDNALTAIGKLLLLVGESKSPFSGRESESSFSGRESESSFSLAEEDIGALVKVLCQNMLRPASNSLDSRRMSLVVVRTVARFKFQSCIRPFYDQLGPSIFSCLRDVIIPVKLAAEKAYLAVFRLVEERDMETFESWFSQLSGSVVEDSLGNSIPLRSIGDYTRRVGKRLAGVERDRIAAGGDPETVFSDRFEDESEIWAVGGVELVKDA</sequence>
<dbReference type="Pfam" id="PF25801">
    <property type="entry name" value="HEAT_GCN1_C_2"/>
    <property type="match status" value="1"/>
</dbReference>
<name>A0A1G4K9K7_9SACH</name>
<evidence type="ECO:0000313" key="5">
    <source>
        <dbReference type="EMBL" id="SCV00820.1"/>
    </source>
</evidence>
<dbReference type="InterPro" id="IPR011989">
    <property type="entry name" value="ARM-like"/>
</dbReference>